<dbReference type="PANTHER" id="PTHR19282">
    <property type="entry name" value="TETRASPANIN"/>
    <property type="match status" value="1"/>
</dbReference>
<feature type="transmembrane region" description="Helical" evidence="5">
    <location>
        <begin position="216"/>
        <end position="241"/>
    </location>
</feature>
<feature type="transmembrane region" description="Helical" evidence="5">
    <location>
        <begin position="57"/>
        <end position="79"/>
    </location>
</feature>
<gene>
    <name evidence="6" type="ORF">C0J50_22566</name>
</gene>
<dbReference type="SUPFAM" id="SSF48652">
    <property type="entry name" value="Tetraspanin"/>
    <property type="match status" value="1"/>
</dbReference>
<dbReference type="Pfam" id="PF00335">
    <property type="entry name" value="Tetraspanin"/>
    <property type="match status" value="1"/>
</dbReference>
<dbReference type="Gene3D" id="1.10.1450.10">
    <property type="entry name" value="Tetraspanin"/>
    <property type="match status" value="1"/>
</dbReference>
<evidence type="ECO:0000256" key="1">
    <source>
        <dbReference type="ARBA" id="ARBA00004141"/>
    </source>
</evidence>
<comment type="caution">
    <text evidence="6">The sequence shown here is derived from an EMBL/GenBank/DDBJ whole genome shotgun (WGS) entry which is preliminary data.</text>
</comment>
<feature type="transmembrane region" description="Helical" evidence="5">
    <location>
        <begin position="12"/>
        <end position="37"/>
    </location>
</feature>
<dbReference type="InterPro" id="IPR008952">
    <property type="entry name" value="Tetraspanin_EC2_sf"/>
</dbReference>
<accession>A0AAD5AM45</accession>
<dbReference type="PANTHER" id="PTHR19282:SF527">
    <property type="entry name" value="TETRASPANIN"/>
    <property type="match status" value="1"/>
</dbReference>
<evidence type="ECO:0000313" key="7">
    <source>
        <dbReference type="Proteomes" id="UP001205998"/>
    </source>
</evidence>
<dbReference type="InterPro" id="IPR018499">
    <property type="entry name" value="Tetraspanin/Peripherin"/>
</dbReference>
<keyword evidence="2 5" id="KW-0812">Transmembrane</keyword>
<keyword evidence="4 5" id="KW-0472">Membrane</keyword>
<dbReference type="PRINTS" id="PR00259">
    <property type="entry name" value="TMFOUR"/>
</dbReference>
<reference evidence="6" key="1">
    <citation type="submission" date="2018-07" db="EMBL/GenBank/DDBJ databases">
        <title>Comparative genomics of catfishes provides insights into carnivory and benthic adaptation.</title>
        <authorList>
            <person name="Zhang Y."/>
            <person name="Wang D."/>
            <person name="Peng Z."/>
            <person name="Zheng S."/>
            <person name="Shao F."/>
            <person name="Tao W."/>
        </authorList>
    </citation>
    <scope>NUCLEOTIDE SEQUENCE</scope>
    <source>
        <strain evidence="6">Chongqing</strain>
    </source>
</reference>
<proteinExistence type="predicted"/>
<dbReference type="Proteomes" id="UP001205998">
    <property type="component" value="Unassembled WGS sequence"/>
</dbReference>
<dbReference type="GO" id="GO:0005886">
    <property type="term" value="C:plasma membrane"/>
    <property type="evidence" value="ECO:0007669"/>
    <property type="project" value="TreeGrafter"/>
</dbReference>
<evidence type="ECO:0000256" key="5">
    <source>
        <dbReference type="SAM" id="Phobius"/>
    </source>
</evidence>
<evidence type="ECO:0000256" key="2">
    <source>
        <dbReference type="ARBA" id="ARBA00022692"/>
    </source>
</evidence>
<dbReference type="EMBL" id="MU551697">
    <property type="protein sequence ID" value="KAI5617977.1"/>
    <property type="molecule type" value="Genomic_DNA"/>
</dbReference>
<keyword evidence="7" id="KW-1185">Reference proteome</keyword>
<name>A0AAD5AM45_SILAS</name>
<comment type="subcellular location">
    <subcellularLocation>
        <location evidence="1">Membrane</location>
        <topology evidence="1">Multi-pass membrane protein</topology>
    </subcellularLocation>
</comment>
<evidence type="ECO:0000256" key="3">
    <source>
        <dbReference type="ARBA" id="ARBA00022989"/>
    </source>
</evidence>
<organism evidence="6 7">
    <name type="scientific">Silurus asotus</name>
    <name type="common">Amur catfish</name>
    <name type="synonym">Parasilurus asotus</name>
    <dbReference type="NCBI Taxonomy" id="30991"/>
    <lineage>
        <taxon>Eukaryota</taxon>
        <taxon>Metazoa</taxon>
        <taxon>Chordata</taxon>
        <taxon>Craniata</taxon>
        <taxon>Vertebrata</taxon>
        <taxon>Euteleostomi</taxon>
        <taxon>Actinopterygii</taxon>
        <taxon>Neopterygii</taxon>
        <taxon>Teleostei</taxon>
        <taxon>Ostariophysi</taxon>
        <taxon>Siluriformes</taxon>
        <taxon>Siluridae</taxon>
        <taxon>Silurus</taxon>
    </lineage>
</organism>
<dbReference type="AlphaFoldDB" id="A0AAD5AM45"/>
<sequence length="385" mass="44290">MKDEDKLQIGKFLFMLINSFFVILGLSLFGASVWILFDTTGVITIVSNEADVKVVAGGLFVIGLVVVGVSMLGCFGVYLENRCIISLYMGFLIAIIFGELFITFLLLIKQNQIERFLTETVDAIISTYGVNNTQTTWSLLDRVQKSAKCCGRQNASDWEKNKFIQVQNTSDIYPCSCFNGSCPVFLSNEMYQFGNGSFIYTMGCEQKLKDWFETNVLVIIGMDLALLMIQVLQFILGFLICKNIGSKNKARHAENLLDAMENPASSSDPHQNDLEYYHPNINTYDPQVYDAYNQEQTGQTFYQDCDLQHHYQPNIHTYDQKRNDGYDSAAQNYDQYESQVYQHHSGPEHNHNFYNPKPEDDYIQHADPSYEQYYEQHYQYNRDLN</sequence>
<protein>
    <submittedName>
        <fullName evidence="6">CD82 antigen</fullName>
    </submittedName>
</protein>
<dbReference type="FunFam" id="1.10.1450.10:FF:000025">
    <property type="entry name" value="Tetraspanin"/>
    <property type="match status" value="1"/>
</dbReference>
<evidence type="ECO:0000313" key="6">
    <source>
        <dbReference type="EMBL" id="KAI5617977.1"/>
    </source>
</evidence>
<evidence type="ECO:0000256" key="4">
    <source>
        <dbReference type="ARBA" id="ARBA00023136"/>
    </source>
</evidence>
<keyword evidence="3 5" id="KW-1133">Transmembrane helix</keyword>
<feature type="transmembrane region" description="Helical" evidence="5">
    <location>
        <begin position="86"/>
        <end position="108"/>
    </location>
</feature>